<dbReference type="Proteomes" id="UP000001555">
    <property type="component" value="Unassembled WGS sequence"/>
</dbReference>
<evidence type="ECO:0000313" key="1">
    <source>
        <dbReference type="EMBL" id="EEC09740.1"/>
    </source>
</evidence>
<gene>
    <name evidence="1" type="ORF">IscW_ISCW006997</name>
</gene>
<dbReference type="EMBL" id="DS782887">
    <property type="protein sequence ID" value="EEC09740.1"/>
    <property type="molecule type" value="Genomic_DNA"/>
</dbReference>
<organism>
    <name type="scientific">Ixodes scapularis</name>
    <name type="common">Black-legged tick</name>
    <name type="synonym">Deer tick</name>
    <dbReference type="NCBI Taxonomy" id="6945"/>
    <lineage>
        <taxon>Eukaryota</taxon>
        <taxon>Metazoa</taxon>
        <taxon>Ecdysozoa</taxon>
        <taxon>Arthropoda</taxon>
        <taxon>Chelicerata</taxon>
        <taxon>Arachnida</taxon>
        <taxon>Acari</taxon>
        <taxon>Parasitiformes</taxon>
        <taxon>Ixodida</taxon>
        <taxon>Ixodoidea</taxon>
        <taxon>Ixodidae</taxon>
        <taxon>Ixodinae</taxon>
        <taxon>Ixodes</taxon>
    </lineage>
</organism>
<dbReference type="VEuPathDB" id="VectorBase:ISCI006997"/>
<dbReference type="PaxDb" id="6945-B7PT18"/>
<proteinExistence type="predicted"/>
<protein>
    <submittedName>
        <fullName evidence="1 2">Uncharacterized protein</fullName>
    </submittedName>
</protein>
<dbReference type="VEuPathDB" id="VectorBase:ISCW006997"/>
<name>B7PT18_IXOSC</name>
<dbReference type="EnsemblMetazoa" id="ISCW006997-RA">
    <property type="protein sequence ID" value="ISCW006997-PA"/>
    <property type="gene ID" value="ISCW006997"/>
</dbReference>
<reference evidence="1 3" key="1">
    <citation type="submission" date="2008-03" db="EMBL/GenBank/DDBJ databases">
        <title>Annotation of Ixodes scapularis.</title>
        <authorList>
            <consortium name="Ixodes scapularis Genome Project Consortium"/>
            <person name="Caler E."/>
            <person name="Hannick L.I."/>
            <person name="Bidwell S."/>
            <person name="Joardar V."/>
            <person name="Thiagarajan M."/>
            <person name="Amedeo P."/>
            <person name="Galinsky K.J."/>
            <person name="Schobel S."/>
            <person name="Inman J."/>
            <person name="Hostetler J."/>
            <person name="Miller J."/>
            <person name="Hammond M."/>
            <person name="Megy K."/>
            <person name="Lawson D."/>
            <person name="Kodira C."/>
            <person name="Sutton G."/>
            <person name="Meyer J."/>
            <person name="Hill C.A."/>
            <person name="Birren B."/>
            <person name="Nene V."/>
            <person name="Collins F."/>
            <person name="Alarcon-Chaidez F."/>
            <person name="Wikel S."/>
            <person name="Strausberg R."/>
        </authorList>
    </citation>
    <scope>NUCLEOTIDE SEQUENCE [LARGE SCALE GENOMIC DNA]</scope>
    <source>
        <strain evidence="3">Wikel</strain>
        <strain evidence="1">Wikel colony</strain>
    </source>
</reference>
<sequence length="60" mass="6806">MCERGEGDIKQKNWQSLRHFPKASPERMAFTVTDEARTALRFHVPRSPSLRPEVAALAAL</sequence>
<dbReference type="InParanoid" id="B7PT18"/>
<dbReference type="AlphaFoldDB" id="B7PT18"/>
<evidence type="ECO:0000313" key="2">
    <source>
        <dbReference type="EnsemblMetazoa" id="ISCW006997-PA"/>
    </source>
</evidence>
<dbReference type="HOGENOM" id="CLU_2944252_0_0_1"/>
<keyword evidence="3" id="KW-1185">Reference proteome</keyword>
<reference evidence="2" key="2">
    <citation type="submission" date="2020-05" db="UniProtKB">
        <authorList>
            <consortium name="EnsemblMetazoa"/>
        </authorList>
    </citation>
    <scope>IDENTIFICATION</scope>
    <source>
        <strain evidence="2">wikel</strain>
    </source>
</reference>
<dbReference type="EMBL" id="ABJB011026807">
    <property type="status" value="NOT_ANNOTATED_CDS"/>
    <property type="molecule type" value="Genomic_DNA"/>
</dbReference>
<evidence type="ECO:0000313" key="3">
    <source>
        <dbReference type="Proteomes" id="UP000001555"/>
    </source>
</evidence>
<dbReference type="EMBL" id="ABJB010215401">
    <property type="status" value="NOT_ANNOTATED_CDS"/>
    <property type="molecule type" value="Genomic_DNA"/>
</dbReference>
<accession>B7PT18</accession>